<dbReference type="InterPro" id="IPR013324">
    <property type="entry name" value="RNA_pol_sigma_r3/r4-like"/>
</dbReference>
<dbReference type="GO" id="GO:0006352">
    <property type="term" value="P:DNA-templated transcription initiation"/>
    <property type="evidence" value="ECO:0007669"/>
    <property type="project" value="InterPro"/>
</dbReference>
<dbReference type="OrthoDB" id="3783006at2"/>
<proteinExistence type="inferred from homology"/>
<dbReference type="SUPFAM" id="SSF88659">
    <property type="entry name" value="Sigma3 and sigma4 domains of RNA polymerase sigma factors"/>
    <property type="match status" value="1"/>
</dbReference>
<dbReference type="InterPro" id="IPR014325">
    <property type="entry name" value="RNA_pol_sigma-E_actinobac"/>
</dbReference>
<evidence type="ECO:0000313" key="8">
    <source>
        <dbReference type="EMBL" id="SFE91597.1"/>
    </source>
</evidence>
<reference evidence="8 9" key="1">
    <citation type="submission" date="2016-10" db="EMBL/GenBank/DDBJ databases">
        <authorList>
            <person name="de Groot N.N."/>
        </authorList>
    </citation>
    <scope>NUCLEOTIDE SEQUENCE [LARGE SCALE GENOMIC DNA]</scope>
    <source>
        <strain evidence="8 9">DSM 43019</strain>
    </source>
</reference>
<keyword evidence="5" id="KW-0804">Transcription</keyword>
<dbReference type="NCBIfam" id="TIGR02983">
    <property type="entry name" value="SigE-fam_strep"/>
    <property type="match status" value="1"/>
</dbReference>
<dbReference type="GO" id="GO:0016987">
    <property type="term" value="F:sigma factor activity"/>
    <property type="evidence" value="ECO:0007669"/>
    <property type="project" value="UniProtKB-KW"/>
</dbReference>
<protein>
    <submittedName>
        <fullName evidence="8">RNA polymerase sigma-70 factor, sigma-E family</fullName>
    </submittedName>
</protein>
<feature type="domain" description="RNA polymerase sigma factor 70 region 4 type 2" evidence="7">
    <location>
        <begin position="102"/>
        <end position="154"/>
    </location>
</feature>
<keyword evidence="9" id="KW-1185">Reference proteome</keyword>
<dbReference type="Gene3D" id="1.10.1740.10">
    <property type="match status" value="1"/>
</dbReference>
<dbReference type="Proteomes" id="UP000199645">
    <property type="component" value="Unassembled WGS sequence"/>
</dbReference>
<dbReference type="SUPFAM" id="SSF88946">
    <property type="entry name" value="Sigma2 domain of RNA polymerase sigma factors"/>
    <property type="match status" value="1"/>
</dbReference>
<dbReference type="InterPro" id="IPR007627">
    <property type="entry name" value="RNA_pol_sigma70_r2"/>
</dbReference>
<evidence type="ECO:0000256" key="4">
    <source>
        <dbReference type="ARBA" id="ARBA00023125"/>
    </source>
</evidence>
<dbReference type="NCBIfam" id="TIGR02937">
    <property type="entry name" value="sigma70-ECF"/>
    <property type="match status" value="1"/>
</dbReference>
<keyword evidence="2" id="KW-0805">Transcription regulation</keyword>
<dbReference type="Gene3D" id="1.10.10.10">
    <property type="entry name" value="Winged helix-like DNA-binding domain superfamily/Winged helix DNA-binding domain"/>
    <property type="match status" value="1"/>
</dbReference>
<evidence type="ECO:0000259" key="6">
    <source>
        <dbReference type="Pfam" id="PF04542"/>
    </source>
</evidence>
<feature type="domain" description="RNA polymerase sigma-70 region 2" evidence="6">
    <location>
        <begin position="18"/>
        <end position="77"/>
    </location>
</feature>
<gene>
    <name evidence="8" type="ORF">SAMN05421541_104425</name>
</gene>
<dbReference type="AlphaFoldDB" id="A0A1I2EG23"/>
<dbReference type="RefSeq" id="WP_093613234.1">
    <property type="nucleotide sequence ID" value="NZ_BOMT01000028.1"/>
</dbReference>
<dbReference type="InterPro" id="IPR036388">
    <property type="entry name" value="WH-like_DNA-bd_sf"/>
</dbReference>
<dbReference type="InterPro" id="IPR013249">
    <property type="entry name" value="RNA_pol_sigma70_r4_t2"/>
</dbReference>
<comment type="similarity">
    <text evidence="1">Belongs to the sigma-70 factor family. ECF subfamily.</text>
</comment>
<dbReference type="InterPro" id="IPR013325">
    <property type="entry name" value="RNA_pol_sigma_r2"/>
</dbReference>
<evidence type="ECO:0000256" key="5">
    <source>
        <dbReference type="ARBA" id="ARBA00023163"/>
    </source>
</evidence>
<dbReference type="STRING" id="35752.SAMN05421541_104425"/>
<organism evidence="8 9">
    <name type="scientific">Actinoplanes philippinensis</name>
    <dbReference type="NCBI Taxonomy" id="35752"/>
    <lineage>
        <taxon>Bacteria</taxon>
        <taxon>Bacillati</taxon>
        <taxon>Actinomycetota</taxon>
        <taxon>Actinomycetes</taxon>
        <taxon>Micromonosporales</taxon>
        <taxon>Micromonosporaceae</taxon>
        <taxon>Actinoplanes</taxon>
    </lineage>
</organism>
<dbReference type="GO" id="GO:0003677">
    <property type="term" value="F:DNA binding"/>
    <property type="evidence" value="ECO:0007669"/>
    <property type="project" value="UniProtKB-KW"/>
</dbReference>
<name>A0A1I2EG23_9ACTN</name>
<dbReference type="PANTHER" id="PTHR43133">
    <property type="entry name" value="RNA POLYMERASE ECF-TYPE SIGMA FACTO"/>
    <property type="match status" value="1"/>
</dbReference>
<evidence type="ECO:0000313" key="9">
    <source>
        <dbReference type="Proteomes" id="UP000199645"/>
    </source>
</evidence>
<dbReference type="Pfam" id="PF08281">
    <property type="entry name" value="Sigma70_r4_2"/>
    <property type="match status" value="1"/>
</dbReference>
<dbReference type="InterPro" id="IPR014284">
    <property type="entry name" value="RNA_pol_sigma-70_dom"/>
</dbReference>
<dbReference type="Pfam" id="PF04542">
    <property type="entry name" value="Sigma70_r2"/>
    <property type="match status" value="1"/>
</dbReference>
<keyword evidence="4" id="KW-0238">DNA-binding</keyword>
<sequence length="180" mass="20554">MNSDEETNYRSFVDAQAHSLRRLAYLTCGDWQLAEDAVFTALAKLYTRWRRVDRPESYARSMVVRAAIDEVRRPWWRREQPAGNAIPERTVPDGAHQVDERLRIHAALGQLPTRRRAVLVLRYFEGLSVQETAEALNCPEATVKSHTVRGLRTLREVLGADADLPAGESDEVERYATRHA</sequence>
<evidence type="ECO:0000259" key="7">
    <source>
        <dbReference type="Pfam" id="PF08281"/>
    </source>
</evidence>
<evidence type="ECO:0000256" key="2">
    <source>
        <dbReference type="ARBA" id="ARBA00023015"/>
    </source>
</evidence>
<keyword evidence="3" id="KW-0731">Sigma factor</keyword>
<dbReference type="CDD" id="cd06171">
    <property type="entry name" value="Sigma70_r4"/>
    <property type="match status" value="1"/>
</dbReference>
<dbReference type="EMBL" id="FONV01000004">
    <property type="protein sequence ID" value="SFE91597.1"/>
    <property type="molecule type" value="Genomic_DNA"/>
</dbReference>
<evidence type="ECO:0000256" key="1">
    <source>
        <dbReference type="ARBA" id="ARBA00010641"/>
    </source>
</evidence>
<dbReference type="InterPro" id="IPR039425">
    <property type="entry name" value="RNA_pol_sigma-70-like"/>
</dbReference>
<accession>A0A1I2EG23</accession>
<evidence type="ECO:0000256" key="3">
    <source>
        <dbReference type="ARBA" id="ARBA00023082"/>
    </source>
</evidence>
<dbReference type="PANTHER" id="PTHR43133:SF50">
    <property type="entry name" value="ECF RNA POLYMERASE SIGMA FACTOR SIGM"/>
    <property type="match status" value="1"/>
</dbReference>